<dbReference type="Ensembl" id="ENSCINT00000035317.1">
    <property type="protein sequence ID" value="ENSCINP00000034019.1"/>
    <property type="gene ID" value="ENSCING00000019720.1"/>
</dbReference>
<accession>H2XWI5</accession>
<organism evidence="2 3">
    <name type="scientific">Ciona intestinalis</name>
    <name type="common">Transparent sea squirt</name>
    <name type="synonym">Ascidia intestinalis</name>
    <dbReference type="NCBI Taxonomy" id="7719"/>
    <lineage>
        <taxon>Eukaryota</taxon>
        <taxon>Metazoa</taxon>
        <taxon>Chordata</taxon>
        <taxon>Tunicata</taxon>
        <taxon>Ascidiacea</taxon>
        <taxon>Phlebobranchia</taxon>
        <taxon>Cionidae</taxon>
        <taxon>Ciona</taxon>
    </lineage>
</organism>
<evidence type="ECO:0000259" key="1">
    <source>
        <dbReference type="Pfam" id="PF01443"/>
    </source>
</evidence>
<proteinExistence type="predicted"/>
<dbReference type="GO" id="GO:0005524">
    <property type="term" value="F:ATP binding"/>
    <property type="evidence" value="ECO:0007669"/>
    <property type="project" value="InterPro"/>
</dbReference>
<dbReference type="Gene3D" id="3.40.50.300">
    <property type="entry name" value="P-loop containing nucleotide triphosphate hydrolases"/>
    <property type="match status" value="1"/>
</dbReference>
<keyword evidence="3" id="KW-1185">Reference proteome</keyword>
<reference evidence="2" key="2">
    <citation type="journal article" date="2008" name="Genome Biol.">
        <title>Improved genome assembly and evidence-based global gene model set for the chordate Ciona intestinalis: new insight into intron and operon populations.</title>
        <authorList>
            <person name="Satou Y."/>
            <person name="Mineta K."/>
            <person name="Ogasawara M."/>
            <person name="Sasakura Y."/>
            <person name="Shoguchi E."/>
            <person name="Ueno K."/>
            <person name="Yamada L."/>
            <person name="Matsumoto J."/>
            <person name="Wasserscheid J."/>
            <person name="Dewar K."/>
            <person name="Wiley G.B."/>
            <person name="Macmil S.L."/>
            <person name="Roe B.A."/>
            <person name="Zeller R.W."/>
            <person name="Hastings K.E."/>
            <person name="Lemaire P."/>
            <person name="Lindquist E."/>
            <person name="Endo T."/>
            <person name="Hotta K."/>
            <person name="Inaba K."/>
        </authorList>
    </citation>
    <scope>NUCLEOTIDE SEQUENCE [LARGE SCALE GENOMIC DNA]</scope>
    <source>
        <strain evidence="2">wild type</strain>
    </source>
</reference>
<dbReference type="Proteomes" id="UP000008144">
    <property type="component" value="Chromosome 11"/>
</dbReference>
<sequence>MAQVPVVFHSDCDVIDAQQITNPPAIDAERMSNDLNISGSTVGTVVYQPMTVINQLQEQQSKSLSSIKRYTQPITNFEETKKFLDVKRIAQCQQKVILHCHGFPGTGKSEIVRKLAQEFPYVDTFPLYVKWHIECDGREHDIKEKLQELVKSMHKHNLLPESTPHQNIIEDLNRNKAGSLVDAMCATKVPVVIILEDVVQSNSALYIDFLRSFNN</sequence>
<reference evidence="2" key="3">
    <citation type="submission" date="2025-08" db="UniProtKB">
        <authorList>
            <consortium name="Ensembl"/>
        </authorList>
    </citation>
    <scope>IDENTIFICATION</scope>
</reference>
<evidence type="ECO:0000313" key="3">
    <source>
        <dbReference type="Proteomes" id="UP000008144"/>
    </source>
</evidence>
<dbReference type="SUPFAM" id="SSF52540">
    <property type="entry name" value="P-loop containing nucleoside triphosphate hydrolases"/>
    <property type="match status" value="1"/>
</dbReference>
<reference evidence="2" key="4">
    <citation type="submission" date="2025-09" db="UniProtKB">
        <authorList>
            <consortium name="Ensembl"/>
        </authorList>
    </citation>
    <scope>IDENTIFICATION</scope>
</reference>
<dbReference type="AlphaFoldDB" id="H2XWI5"/>
<dbReference type="EMBL" id="EAAA01000680">
    <property type="status" value="NOT_ANNOTATED_CDS"/>
    <property type="molecule type" value="Genomic_DNA"/>
</dbReference>
<feature type="domain" description="(+)RNA virus helicase C-terminal" evidence="1">
    <location>
        <begin position="99"/>
        <end position="202"/>
    </location>
</feature>
<dbReference type="Pfam" id="PF01443">
    <property type="entry name" value="Viral_helicase1"/>
    <property type="match status" value="1"/>
</dbReference>
<dbReference type="InterPro" id="IPR027417">
    <property type="entry name" value="P-loop_NTPase"/>
</dbReference>
<dbReference type="HOGENOM" id="CLU_1242569_0_0_1"/>
<evidence type="ECO:0000313" key="2">
    <source>
        <dbReference type="Ensembl" id="ENSCINP00000034019.1"/>
    </source>
</evidence>
<protein>
    <recommendedName>
        <fullName evidence="1">(+)RNA virus helicase C-terminal domain-containing protein</fullName>
    </recommendedName>
</protein>
<dbReference type="GeneTree" id="ENSGT00390000001175"/>
<dbReference type="InParanoid" id="H2XWI5"/>
<reference evidence="3" key="1">
    <citation type="journal article" date="2002" name="Science">
        <title>The draft genome of Ciona intestinalis: insights into chordate and vertebrate origins.</title>
        <authorList>
            <person name="Dehal P."/>
            <person name="Satou Y."/>
            <person name="Campbell R.K."/>
            <person name="Chapman J."/>
            <person name="Degnan B."/>
            <person name="De Tomaso A."/>
            <person name="Davidson B."/>
            <person name="Di Gregorio A."/>
            <person name="Gelpke M."/>
            <person name="Goodstein D.M."/>
            <person name="Harafuji N."/>
            <person name="Hastings K.E."/>
            <person name="Ho I."/>
            <person name="Hotta K."/>
            <person name="Huang W."/>
            <person name="Kawashima T."/>
            <person name="Lemaire P."/>
            <person name="Martinez D."/>
            <person name="Meinertzhagen I.A."/>
            <person name="Necula S."/>
            <person name="Nonaka M."/>
            <person name="Putnam N."/>
            <person name="Rash S."/>
            <person name="Saiga H."/>
            <person name="Satake M."/>
            <person name="Terry A."/>
            <person name="Yamada L."/>
            <person name="Wang H.G."/>
            <person name="Awazu S."/>
            <person name="Azumi K."/>
            <person name="Boore J."/>
            <person name="Branno M."/>
            <person name="Chin-Bow S."/>
            <person name="DeSantis R."/>
            <person name="Doyle S."/>
            <person name="Francino P."/>
            <person name="Keys D.N."/>
            <person name="Haga S."/>
            <person name="Hayashi H."/>
            <person name="Hino K."/>
            <person name="Imai K.S."/>
            <person name="Inaba K."/>
            <person name="Kano S."/>
            <person name="Kobayashi K."/>
            <person name="Kobayashi M."/>
            <person name="Lee B.I."/>
            <person name="Makabe K.W."/>
            <person name="Manohar C."/>
            <person name="Matassi G."/>
            <person name="Medina M."/>
            <person name="Mochizuki Y."/>
            <person name="Mount S."/>
            <person name="Morishita T."/>
            <person name="Miura S."/>
            <person name="Nakayama A."/>
            <person name="Nishizaka S."/>
            <person name="Nomoto H."/>
            <person name="Ohta F."/>
            <person name="Oishi K."/>
            <person name="Rigoutsos I."/>
            <person name="Sano M."/>
            <person name="Sasaki A."/>
            <person name="Sasakura Y."/>
            <person name="Shoguchi E."/>
            <person name="Shin-i T."/>
            <person name="Spagnuolo A."/>
            <person name="Stainier D."/>
            <person name="Suzuki M.M."/>
            <person name="Tassy O."/>
            <person name="Takatori N."/>
            <person name="Tokuoka M."/>
            <person name="Yagi K."/>
            <person name="Yoshizaki F."/>
            <person name="Wada S."/>
            <person name="Zhang C."/>
            <person name="Hyatt P.D."/>
            <person name="Larimer F."/>
            <person name="Detter C."/>
            <person name="Doggett N."/>
            <person name="Glavina T."/>
            <person name="Hawkins T."/>
            <person name="Richardson P."/>
            <person name="Lucas S."/>
            <person name="Kohara Y."/>
            <person name="Levine M."/>
            <person name="Satoh N."/>
            <person name="Rokhsar D.S."/>
        </authorList>
    </citation>
    <scope>NUCLEOTIDE SEQUENCE [LARGE SCALE GENOMIC DNA]</scope>
</reference>
<dbReference type="InterPro" id="IPR027351">
    <property type="entry name" value="(+)RNA_virus_helicase_core_dom"/>
</dbReference>
<name>H2XWI5_CIOIN</name>